<comment type="caution">
    <text evidence="7">The sequence shown here is derived from an EMBL/GenBank/DDBJ whole genome shotgun (WGS) entry which is preliminary data.</text>
</comment>
<dbReference type="FunFam" id="3.30.70.60:FF:000001">
    <property type="entry name" value="Elongation factor 1-beta 1 like"/>
    <property type="match status" value="1"/>
</dbReference>
<dbReference type="AlphaFoldDB" id="A0AAD2Q3C0"/>
<evidence type="ECO:0000313" key="7">
    <source>
        <dbReference type="EMBL" id="CAK5271510.1"/>
    </source>
</evidence>
<evidence type="ECO:0000256" key="2">
    <source>
        <dbReference type="ARBA" id="ARBA00022768"/>
    </source>
</evidence>
<accession>A0AAD2Q3C0</accession>
<name>A0AAD2Q3C0_9AGAR</name>
<evidence type="ECO:0000259" key="5">
    <source>
        <dbReference type="SMART" id="SM00888"/>
    </source>
</evidence>
<evidence type="ECO:0000256" key="4">
    <source>
        <dbReference type="SAM" id="Coils"/>
    </source>
</evidence>
<gene>
    <name evidence="7" type="ORF">MYCIT1_LOCUS16595</name>
</gene>
<dbReference type="PANTHER" id="PTHR11595:SF21">
    <property type="entry name" value="ELONGATION FACTOR 1-BETA"/>
    <property type="match status" value="1"/>
</dbReference>
<evidence type="ECO:0000256" key="3">
    <source>
        <dbReference type="ARBA" id="ARBA00022917"/>
    </source>
</evidence>
<dbReference type="InterPro" id="IPR018940">
    <property type="entry name" value="EF-1_beta_acid_region_euk"/>
</dbReference>
<dbReference type="InterPro" id="IPR014717">
    <property type="entry name" value="Transl_elong_EF1B/ribsomal_bS6"/>
</dbReference>
<dbReference type="SMART" id="SM00888">
    <property type="entry name" value="EF1_GNE"/>
    <property type="match status" value="1"/>
</dbReference>
<dbReference type="GO" id="GO:0005085">
    <property type="term" value="F:guanyl-nucleotide exchange factor activity"/>
    <property type="evidence" value="ECO:0007669"/>
    <property type="project" value="TreeGrafter"/>
</dbReference>
<dbReference type="GO" id="GO:0005829">
    <property type="term" value="C:cytosol"/>
    <property type="evidence" value="ECO:0007669"/>
    <property type="project" value="TreeGrafter"/>
</dbReference>
<dbReference type="InterPro" id="IPR036219">
    <property type="entry name" value="eEF-1beta-like_sf"/>
</dbReference>
<protein>
    <recommendedName>
        <fullName evidence="9">Elongation factor 1-beta</fullName>
    </recommendedName>
</protein>
<keyword evidence="8" id="KW-1185">Reference proteome</keyword>
<dbReference type="InterPro" id="IPR036282">
    <property type="entry name" value="Glutathione-S-Trfase_C_sf"/>
</dbReference>
<dbReference type="Pfam" id="PF10587">
    <property type="entry name" value="EF-1_beta_acid"/>
    <property type="match status" value="1"/>
</dbReference>
<proteinExistence type="inferred from homology"/>
<feature type="domain" description="Elongation factor 1 beta central acidic region eukaryote" evidence="6">
    <location>
        <begin position="96"/>
        <end position="122"/>
    </location>
</feature>
<dbReference type="InterPro" id="IPR001326">
    <property type="entry name" value="Transl_elong_EF1B_B/D_CS"/>
</dbReference>
<dbReference type="GO" id="GO:0003746">
    <property type="term" value="F:translation elongation factor activity"/>
    <property type="evidence" value="ECO:0007669"/>
    <property type="project" value="UniProtKB-KW"/>
</dbReference>
<comment type="similarity">
    <text evidence="1">Belongs to the EF-1-beta/EF-1-delta family.</text>
</comment>
<feature type="domain" description="Translation elongation factor EF1B beta/delta subunit guanine nucleotide exchange" evidence="5">
    <location>
        <begin position="131"/>
        <end position="217"/>
    </location>
</feature>
<evidence type="ECO:0000259" key="6">
    <source>
        <dbReference type="SMART" id="SM01182"/>
    </source>
</evidence>
<dbReference type="CDD" id="cd00292">
    <property type="entry name" value="EF1B"/>
    <property type="match status" value="1"/>
</dbReference>
<evidence type="ECO:0000256" key="1">
    <source>
        <dbReference type="ARBA" id="ARBA00007411"/>
    </source>
</evidence>
<dbReference type="Gene3D" id="1.20.1050.130">
    <property type="match status" value="1"/>
</dbReference>
<keyword evidence="2" id="KW-0251">Elongation factor</keyword>
<dbReference type="InterPro" id="IPR014038">
    <property type="entry name" value="EF1B_bsu/dsu_GNE"/>
</dbReference>
<dbReference type="SMART" id="SM01182">
    <property type="entry name" value="EF-1_beta_acid"/>
    <property type="match status" value="1"/>
</dbReference>
<keyword evidence="3" id="KW-0648">Protein biosynthesis</keyword>
<feature type="coiled-coil region" evidence="4">
    <location>
        <begin position="185"/>
        <end position="212"/>
    </location>
</feature>
<dbReference type="GO" id="GO:0005853">
    <property type="term" value="C:eukaryotic translation elongation factor 1 complex"/>
    <property type="evidence" value="ECO:0007669"/>
    <property type="project" value="InterPro"/>
</dbReference>
<dbReference type="PANTHER" id="PTHR11595">
    <property type="entry name" value="EF-HAND AND COILED-COIL DOMAIN-CONTAINING FAMILY MEMBER"/>
    <property type="match status" value="1"/>
</dbReference>
<organism evidence="7 8">
    <name type="scientific">Mycena citricolor</name>
    <dbReference type="NCBI Taxonomy" id="2018698"/>
    <lineage>
        <taxon>Eukaryota</taxon>
        <taxon>Fungi</taxon>
        <taxon>Dikarya</taxon>
        <taxon>Basidiomycota</taxon>
        <taxon>Agaricomycotina</taxon>
        <taxon>Agaricomycetes</taxon>
        <taxon>Agaricomycetidae</taxon>
        <taxon>Agaricales</taxon>
        <taxon>Marasmiineae</taxon>
        <taxon>Mycenaceae</taxon>
        <taxon>Mycena</taxon>
    </lineage>
</organism>
<dbReference type="SUPFAM" id="SSF54984">
    <property type="entry name" value="eEF-1beta-like"/>
    <property type="match status" value="1"/>
</dbReference>
<keyword evidence="4" id="KW-0175">Coiled coil</keyword>
<reference evidence="7" key="1">
    <citation type="submission" date="2023-11" db="EMBL/GenBank/DDBJ databases">
        <authorList>
            <person name="De Vega J J."/>
            <person name="De Vega J J."/>
        </authorList>
    </citation>
    <scope>NUCLEOTIDE SEQUENCE</scope>
</reference>
<evidence type="ECO:0008006" key="9">
    <source>
        <dbReference type="Google" id="ProtNLM"/>
    </source>
</evidence>
<dbReference type="EMBL" id="CAVNYO010000172">
    <property type="protein sequence ID" value="CAK5271510.1"/>
    <property type="molecule type" value="Genomic_DNA"/>
</dbReference>
<evidence type="ECO:0000313" key="8">
    <source>
        <dbReference type="Proteomes" id="UP001295794"/>
    </source>
</evidence>
<dbReference type="SUPFAM" id="SSF47616">
    <property type="entry name" value="GST C-terminal domain-like"/>
    <property type="match status" value="1"/>
</dbReference>
<dbReference type="InterPro" id="IPR049720">
    <property type="entry name" value="EF1B_bsu/dsu"/>
</dbReference>
<dbReference type="Proteomes" id="UP001295794">
    <property type="component" value="Unassembled WGS sequence"/>
</dbReference>
<sequence length="773" mass="83595">MANLTALEAHLATRSYIEGYTPSQADVVVFKAIAAAPRAETNPHVARWYTHIQSYAAEHASLPGSSTAGESFLGESAPAAAAAAPAAGGDDDEIDLFGSDDEDDAEAERIKAERVAAYNEKKANKPKPVAKSVVTLEVKPWDDETDMVALEAAVRSIEKDGLVWGSSKLVPIGYGIRKLQVTLVVEDEKISLDELQEQIAEFEDYVQSTDVAAMQRTSKTWDLRSGWGPAEQEHLNGTRVSERQYLLLPPRPPPSMLSPLECIPHDVLLHIALLAALSGPGIVAPDLLSLLLTSRTLHAALARQSSPHLYAAVFRRTFSDAAGHTDGVLAAELVQRCRAIRRCTTQDVSPRGLRQDLWTLLWTLLGDDGCHALLPLGRLPECIAKLALLHLREDALTSDETKGLIAWLLCLSLTRGMLFSISPARASNVARHSLETRNALVGLARPLISVPAITGASAAAAAGEEPVLHFNQRYFGLSPPAPSDGAIIVTFALKEAVALQVPHHLPPTRAIATAEHRTGPTTEDYLAFQRTGTRLFSDVRAEVSRATTTTATTTPAPSAATLTNRVVSPSDPWFVQTLSTPDGRPAAVSQPYASGLLVGLWEGSLMISSYDDVADADNDKSSGFPDYLCRTPMQCYFSEYHCSAPQCPLSLDYDLLQLSPDPYSPELAAYQEVSVPLSAPASGDAAILDRIIFGQTLADHEEAWSPGGFKFAGRVDDNGEIAFSRRAKHDTNERSETWIFRGRVRYGTAFVGTFRSSDEAAGVRGIFSLRKKY</sequence>
<dbReference type="PROSITE" id="PS00824">
    <property type="entry name" value="EF1BD_1"/>
    <property type="match status" value="1"/>
</dbReference>
<dbReference type="Gene3D" id="3.30.70.60">
    <property type="match status" value="1"/>
</dbReference>
<dbReference type="Pfam" id="PF00736">
    <property type="entry name" value="EF1_GNE"/>
    <property type="match status" value="1"/>
</dbReference>